<gene>
    <name evidence="6" type="ORF">LOD99_15718</name>
</gene>
<dbReference type="InterPro" id="IPR027516">
    <property type="entry name" value="EIF3C"/>
</dbReference>
<dbReference type="Proteomes" id="UP001165289">
    <property type="component" value="Unassembled WGS sequence"/>
</dbReference>
<keyword evidence="3" id="KW-0648">Protein biosynthesis</keyword>
<dbReference type="InterPro" id="IPR036390">
    <property type="entry name" value="WH_DNA-bd_sf"/>
</dbReference>
<sequence>MSEVRFDYNIEMANLIWSNSSDDSDKEIYEKPEKPGIKKSRPMLALDNEETQKVVVRNVKEKRTKELDDTIKLINNSARIRDVSKVCDLFANLIQVFEKGKFNLKTDMSIGKSYFKTLLDIKTFINEQWESRSRLNRTNARALNTLKQRWNKYTKDFQAELEAYKENPNRTPEPDIDELEEAREPTPVDSPVTVQEEPLPPPASDKPDEKDDSEWSDETDSSDVTTSSDTDSDIGSEIRLTARHFLKSYTQAKKASQISRKRTTEAKEKKPKEELDDDKKGPKAGETLEELTIQRVLNEEDKILSLRGRTSERPTQLVDGLIKLQAKSREAKLGDALALRLCFRIISAIFDLKPGPINTTGQSRKWELSLKYVREMLDQLLQHPEIKLYSTYTDSEIETVGEEVLVIGDPLMWVERLNDQLFNLLQNTDHNSILYIDRLRDDVTLFVIFNLLEDFLKSISATPDSFVRLAVMRLEHHYYKPSALLKATYYKDETLNPDEIVLKMGEYVFENDSKEMYVKSVIFLVYYLAINDDWIQVQHIMLTHRVQDIVQQYSKQVQILYNRALAQLGICAFRHGHLDIAHDTLLDLISNSRLKEHLAQGFNPRSLDSEQEPVAMKFILPYHLHISVELIECVYMCAAMIKEVPYMASKELETKKRLISRLFHNQLKNREKQLIVGPPDSSRDYVIAAAYKMREGNWKQCCNLVLNVRVWSLFKQEKQVKEMLEIRIKETTLETYLYGFSQAYSSISLSSLADKFELPESTVCKIVSQLISSHKLQASLDEPSRSIIIHSTQANRLQQLSIRLSEKLDLLTSANQDMAKFKQINIPQEYQRGRH</sequence>
<dbReference type="GO" id="GO:0031369">
    <property type="term" value="F:translation initiation factor binding"/>
    <property type="evidence" value="ECO:0007669"/>
    <property type="project" value="InterPro"/>
</dbReference>
<feature type="compositionally biased region" description="Basic and acidic residues" evidence="4">
    <location>
        <begin position="262"/>
        <end position="283"/>
    </location>
</feature>
<dbReference type="InterPro" id="IPR008905">
    <property type="entry name" value="EIF3C_N_dom"/>
</dbReference>
<feature type="region of interest" description="Disordered" evidence="4">
    <location>
        <begin position="182"/>
        <end position="236"/>
    </location>
</feature>
<reference evidence="6 7" key="1">
    <citation type="journal article" date="2023" name="BMC Biol.">
        <title>The compact genome of the sponge Oopsacas minuta (Hexactinellida) is lacking key metazoan core genes.</title>
        <authorList>
            <person name="Santini S."/>
            <person name="Schenkelaars Q."/>
            <person name="Jourda C."/>
            <person name="Duchesne M."/>
            <person name="Belahbib H."/>
            <person name="Rocher C."/>
            <person name="Selva M."/>
            <person name="Riesgo A."/>
            <person name="Vervoort M."/>
            <person name="Leys S.P."/>
            <person name="Kodjabachian L."/>
            <person name="Le Bivic A."/>
            <person name="Borchiellini C."/>
            <person name="Claverie J.M."/>
            <person name="Renard E."/>
        </authorList>
    </citation>
    <scope>NUCLEOTIDE SEQUENCE [LARGE SCALE GENOMIC DNA]</scope>
    <source>
        <strain evidence="6">SPO-2</strain>
    </source>
</reference>
<protein>
    <submittedName>
        <fullName evidence="6">Eukaryotic translation initiation factor 3 subunit C-like isoform X2</fullName>
    </submittedName>
</protein>
<dbReference type="SMART" id="SM00088">
    <property type="entry name" value="PINT"/>
    <property type="match status" value="1"/>
</dbReference>
<dbReference type="Gene3D" id="1.25.40.570">
    <property type="match status" value="1"/>
</dbReference>
<dbReference type="PANTHER" id="PTHR13937">
    <property type="entry name" value="EUKARYOTIC TRANSLATION INITATION FACTOR 3, SUBUNIT 8 EIF3S8 -RELATED"/>
    <property type="match status" value="1"/>
</dbReference>
<keyword evidence="2 6" id="KW-0396">Initiation factor</keyword>
<feature type="region of interest" description="Disordered" evidence="4">
    <location>
        <begin position="251"/>
        <end position="287"/>
    </location>
</feature>
<accession>A0AAV7KA57</accession>
<dbReference type="SUPFAM" id="SSF46785">
    <property type="entry name" value="Winged helix' DNA-binding domain"/>
    <property type="match status" value="1"/>
</dbReference>
<evidence type="ECO:0000256" key="4">
    <source>
        <dbReference type="SAM" id="MobiDB-lite"/>
    </source>
</evidence>
<dbReference type="EMBL" id="JAKMXF010000110">
    <property type="protein sequence ID" value="KAI6658003.1"/>
    <property type="molecule type" value="Genomic_DNA"/>
</dbReference>
<dbReference type="GO" id="GO:0003743">
    <property type="term" value="F:translation initiation factor activity"/>
    <property type="evidence" value="ECO:0007669"/>
    <property type="project" value="UniProtKB-KW"/>
</dbReference>
<proteinExistence type="predicted"/>
<organism evidence="6 7">
    <name type="scientific">Oopsacas minuta</name>
    <dbReference type="NCBI Taxonomy" id="111878"/>
    <lineage>
        <taxon>Eukaryota</taxon>
        <taxon>Metazoa</taxon>
        <taxon>Porifera</taxon>
        <taxon>Hexactinellida</taxon>
        <taxon>Hexasterophora</taxon>
        <taxon>Lyssacinosida</taxon>
        <taxon>Leucopsacidae</taxon>
        <taxon>Oopsacas</taxon>
    </lineage>
</organism>
<evidence type="ECO:0000256" key="1">
    <source>
        <dbReference type="ARBA" id="ARBA00022490"/>
    </source>
</evidence>
<keyword evidence="1" id="KW-0963">Cytoplasm</keyword>
<dbReference type="AlphaFoldDB" id="A0AAV7KA57"/>
<feature type="compositionally biased region" description="Acidic residues" evidence="4">
    <location>
        <begin position="210"/>
        <end position="221"/>
    </location>
</feature>
<feature type="compositionally biased region" description="Low complexity" evidence="4">
    <location>
        <begin position="222"/>
        <end position="236"/>
    </location>
</feature>
<evidence type="ECO:0000313" key="7">
    <source>
        <dbReference type="Proteomes" id="UP001165289"/>
    </source>
</evidence>
<comment type="caution">
    <text evidence="6">The sequence shown here is derived from an EMBL/GenBank/DDBJ whole genome shotgun (WGS) entry which is preliminary data.</text>
</comment>
<keyword evidence="7" id="KW-1185">Reference proteome</keyword>
<evidence type="ECO:0000259" key="5">
    <source>
        <dbReference type="PROSITE" id="PS50250"/>
    </source>
</evidence>
<dbReference type="Pfam" id="PF05470">
    <property type="entry name" value="eIF-3c_N"/>
    <property type="match status" value="1"/>
</dbReference>
<evidence type="ECO:0000256" key="2">
    <source>
        <dbReference type="ARBA" id="ARBA00022540"/>
    </source>
</evidence>
<dbReference type="Pfam" id="PF01399">
    <property type="entry name" value="PCI"/>
    <property type="match status" value="1"/>
</dbReference>
<dbReference type="PROSITE" id="PS50250">
    <property type="entry name" value="PCI"/>
    <property type="match status" value="1"/>
</dbReference>
<dbReference type="GO" id="GO:0005852">
    <property type="term" value="C:eukaryotic translation initiation factor 3 complex"/>
    <property type="evidence" value="ECO:0007669"/>
    <property type="project" value="InterPro"/>
</dbReference>
<feature type="domain" description="PCI" evidence="5">
    <location>
        <begin position="622"/>
        <end position="794"/>
    </location>
</feature>
<dbReference type="InterPro" id="IPR000717">
    <property type="entry name" value="PCI_dom"/>
</dbReference>
<dbReference type="PANTHER" id="PTHR13937:SF0">
    <property type="entry name" value="EUKARYOTIC TRANSLATION INITIATION FACTOR 3 SUBUNIT C-RELATED"/>
    <property type="match status" value="1"/>
</dbReference>
<name>A0AAV7KA57_9METZ</name>
<dbReference type="GO" id="GO:0003723">
    <property type="term" value="F:RNA binding"/>
    <property type="evidence" value="ECO:0007669"/>
    <property type="project" value="InterPro"/>
</dbReference>
<evidence type="ECO:0000313" key="6">
    <source>
        <dbReference type="EMBL" id="KAI6658003.1"/>
    </source>
</evidence>
<evidence type="ECO:0000256" key="3">
    <source>
        <dbReference type="ARBA" id="ARBA00022917"/>
    </source>
</evidence>